<protein>
    <submittedName>
        <fullName evidence="5">Pirin family protein</fullName>
    </submittedName>
</protein>
<dbReference type="SUPFAM" id="SSF51182">
    <property type="entry name" value="RmlC-like cupins"/>
    <property type="match status" value="1"/>
</dbReference>
<evidence type="ECO:0000256" key="1">
    <source>
        <dbReference type="ARBA" id="ARBA00008416"/>
    </source>
</evidence>
<accession>A0ABW0E996</accession>
<gene>
    <name evidence="5" type="ORF">ACFPIB_04430</name>
</gene>
<evidence type="ECO:0000259" key="4">
    <source>
        <dbReference type="Pfam" id="PF05726"/>
    </source>
</evidence>
<reference evidence="6" key="1">
    <citation type="journal article" date="2019" name="Int. J. Syst. Evol. Microbiol.">
        <title>The Global Catalogue of Microorganisms (GCM) 10K type strain sequencing project: providing services to taxonomists for standard genome sequencing and annotation.</title>
        <authorList>
            <consortium name="The Broad Institute Genomics Platform"/>
            <consortium name="The Broad Institute Genome Sequencing Center for Infectious Disease"/>
            <person name="Wu L."/>
            <person name="Ma J."/>
        </authorList>
    </citation>
    <scope>NUCLEOTIDE SEQUENCE [LARGE SCALE GENOMIC DNA]</scope>
    <source>
        <strain evidence="6">KACC 12602</strain>
    </source>
</reference>
<dbReference type="EMBL" id="JBHSKT010000002">
    <property type="protein sequence ID" value="MFC5269845.1"/>
    <property type="molecule type" value="Genomic_DNA"/>
</dbReference>
<evidence type="ECO:0000313" key="5">
    <source>
        <dbReference type="EMBL" id="MFC5269845.1"/>
    </source>
</evidence>
<dbReference type="InterPro" id="IPR053186">
    <property type="entry name" value="QDO-related"/>
</dbReference>
<dbReference type="PANTHER" id="PTHR43594:SF1">
    <property type="entry name" value="QUERCETIN 2,3-DIOXYGENASE PA2418-RELATED"/>
    <property type="match status" value="1"/>
</dbReference>
<dbReference type="InterPro" id="IPR014710">
    <property type="entry name" value="RmlC-like_jellyroll"/>
</dbReference>
<evidence type="ECO:0000259" key="3">
    <source>
        <dbReference type="Pfam" id="PF02678"/>
    </source>
</evidence>
<dbReference type="Pfam" id="PF05726">
    <property type="entry name" value="Pirin_C"/>
    <property type="match status" value="1"/>
</dbReference>
<dbReference type="PANTHER" id="PTHR43594">
    <property type="entry name" value="QUERCETIN 2,3-DIOXYGENASE"/>
    <property type="match status" value="1"/>
</dbReference>
<dbReference type="InterPro" id="IPR011051">
    <property type="entry name" value="RmlC_Cupin_sf"/>
</dbReference>
<sequence>MRKIKKIHKAISAPIADLTTFRALPTGSVDHIDPFLFLNHHGPQQYEPENRGLPFGPHPHRGFETLTFILQGDIVHKDSGGGKDTIQAGGVQWMTAGRGVIHTEISSDEFKEKGGMEEVIQIWLNLPAKLKMTQPAYTGLQKDKIPEVPADNGNVLIYPVSGNWGNKQGPIKSLTGIEMARMLLKKDAHYTLRIPTERNILFYVVNGEVRVNGSPAATHSLVEFSNEGEEIQLVAMQNSELIIGHGEPYNEPIVAHGPFVMNSEKEIMEAMRDYQMGKMGVWTE</sequence>
<dbReference type="Pfam" id="PF02678">
    <property type="entry name" value="Pirin"/>
    <property type="match status" value="1"/>
</dbReference>
<proteinExistence type="inferred from homology"/>
<evidence type="ECO:0000313" key="6">
    <source>
        <dbReference type="Proteomes" id="UP001596161"/>
    </source>
</evidence>
<organism evidence="5 6">
    <name type="scientific">Adhaeribacter terreus</name>
    <dbReference type="NCBI Taxonomy" id="529703"/>
    <lineage>
        <taxon>Bacteria</taxon>
        <taxon>Pseudomonadati</taxon>
        <taxon>Bacteroidota</taxon>
        <taxon>Cytophagia</taxon>
        <taxon>Cytophagales</taxon>
        <taxon>Hymenobacteraceae</taxon>
        <taxon>Adhaeribacter</taxon>
    </lineage>
</organism>
<dbReference type="InterPro" id="IPR012093">
    <property type="entry name" value="Pirin"/>
</dbReference>
<dbReference type="PIRSF" id="PIRSF006232">
    <property type="entry name" value="Pirin"/>
    <property type="match status" value="1"/>
</dbReference>
<dbReference type="Proteomes" id="UP001596161">
    <property type="component" value="Unassembled WGS sequence"/>
</dbReference>
<name>A0ABW0E996_9BACT</name>
<dbReference type="Gene3D" id="2.60.120.10">
    <property type="entry name" value="Jelly Rolls"/>
    <property type="match status" value="2"/>
</dbReference>
<dbReference type="CDD" id="cd02247">
    <property type="entry name" value="cupin_pirin_C"/>
    <property type="match status" value="1"/>
</dbReference>
<dbReference type="InterPro" id="IPR003829">
    <property type="entry name" value="Pirin_N_dom"/>
</dbReference>
<dbReference type="InterPro" id="IPR008778">
    <property type="entry name" value="Pirin_C_dom"/>
</dbReference>
<dbReference type="CDD" id="cd02909">
    <property type="entry name" value="cupin_pirin_N"/>
    <property type="match status" value="1"/>
</dbReference>
<comment type="caution">
    <text evidence="5">The sequence shown here is derived from an EMBL/GenBank/DDBJ whole genome shotgun (WGS) entry which is preliminary data.</text>
</comment>
<comment type="similarity">
    <text evidence="1 2">Belongs to the pirin family.</text>
</comment>
<feature type="domain" description="Pirin C-terminal" evidence="4">
    <location>
        <begin position="181"/>
        <end position="280"/>
    </location>
</feature>
<evidence type="ECO:0000256" key="2">
    <source>
        <dbReference type="RuleBase" id="RU003457"/>
    </source>
</evidence>
<dbReference type="RefSeq" id="WP_378016225.1">
    <property type="nucleotide sequence ID" value="NZ_JBHSKT010000002.1"/>
</dbReference>
<feature type="domain" description="Pirin N-terminal" evidence="3">
    <location>
        <begin position="21"/>
        <end position="124"/>
    </location>
</feature>
<keyword evidence="6" id="KW-1185">Reference proteome</keyword>